<feature type="transmembrane region" description="Helical" evidence="1">
    <location>
        <begin position="6"/>
        <end position="22"/>
    </location>
</feature>
<keyword evidence="1" id="KW-0472">Membrane</keyword>
<evidence type="ECO:0000313" key="2">
    <source>
        <dbReference type="EMBL" id="MDQ0268324.1"/>
    </source>
</evidence>
<name>A0ABU0ABS1_9BACI</name>
<reference evidence="2 3" key="1">
    <citation type="submission" date="2023-07" db="EMBL/GenBank/DDBJ databases">
        <title>Genomic Encyclopedia of Type Strains, Phase IV (KMG-IV): sequencing the most valuable type-strain genomes for metagenomic binning, comparative biology and taxonomic classification.</title>
        <authorList>
            <person name="Goeker M."/>
        </authorList>
    </citation>
    <scope>NUCLEOTIDE SEQUENCE [LARGE SCALE GENOMIC DNA]</scope>
    <source>
        <strain evidence="2 3">DSM 23494</strain>
    </source>
</reference>
<sequence>MKEFLLYKVVPLLILAIFIMTMKSGDFLKKSFTDEDDVMQYVELVNQSIDDGDWATADKNIKDTKDAFLIVQKRIQFSVEKSELNRMGAAIYRAIGYVDEQDAAGAKAELQEIRFTWDGLGK</sequence>
<dbReference type="EMBL" id="JAUSUB010000001">
    <property type="protein sequence ID" value="MDQ0268324.1"/>
    <property type="molecule type" value="Genomic_DNA"/>
</dbReference>
<comment type="caution">
    <text evidence="2">The sequence shown here is derived from an EMBL/GenBank/DDBJ whole genome shotgun (WGS) entry which is preliminary data.</text>
</comment>
<gene>
    <name evidence="2" type="ORF">J2S17_000193</name>
</gene>
<keyword evidence="1" id="KW-0812">Transmembrane</keyword>
<dbReference type="Pfam" id="PF14276">
    <property type="entry name" value="DUF4363"/>
    <property type="match status" value="1"/>
</dbReference>
<evidence type="ECO:0000313" key="3">
    <source>
        <dbReference type="Proteomes" id="UP001238088"/>
    </source>
</evidence>
<dbReference type="InterPro" id="IPR025373">
    <property type="entry name" value="DUF4363"/>
</dbReference>
<evidence type="ECO:0000256" key="1">
    <source>
        <dbReference type="SAM" id="Phobius"/>
    </source>
</evidence>
<organism evidence="2 3">
    <name type="scientific">Cytobacillus purgationiresistens</name>
    <dbReference type="NCBI Taxonomy" id="863449"/>
    <lineage>
        <taxon>Bacteria</taxon>
        <taxon>Bacillati</taxon>
        <taxon>Bacillota</taxon>
        <taxon>Bacilli</taxon>
        <taxon>Bacillales</taxon>
        <taxon>Bacillaceae</taxon>
        <taxon>Cytobacillus</taxon>
    </lineage>
</organism>
<dbReference type="RefSeq" id="WP_307470989.1">
    <property type="nucleotide sequence ID" value="NZ_JAUSUB010000001.1"/>
</dbReference>
<proteinExistence type="predicted"/>
<dbReference type="Proteomes" id="UP001238088">
    <property type="component" value="Unassembled WGS sequence"/>
</dbReference>
<protein>
    <submittedName>
        <fullName evidence="2">Alpha-1,2-mannosidase</fullName>
    </submittedName>
</protein>
<keyword evidence="1" id="KW-1133">Transmembrane helix</keyword>
<keyword evidence="3" id="KW-1185">Reference proteome</keyword>
<accession>A0ABU0ABS1</accession>